<dbReference type="SUPFAM" id="SSF52218">
    <property type="entry name" value="Flavoproteins"/>
    <property type="match status" value="1"/>
</dbReference>
<dbReference type="Pfam" id="PF02525">
    <property type="entry name" value="Flavodoxin_2"/>
    <property type="match status" value="1"/>
</dbReference>
<keyword evidence="1" id="KW-0560">Oxidoreductase</keyword>
<dbReference type="InterPro" id="IPR046980">
    <property type="entry name" value="KefG/KefF"/>
</dbReference>
<dbReference type="GO" id="GO:0003955">
    <property type="term" value="F:NAD(P)H dehydrogenase (quinone) activity"/>
    <property type="evidence" value="ECO:0007669"/>
    <property type="project" value="TreeGrafter"/>
</dbReference>
<dbReference type="GO" id="GO:0010181">
    <property type="term" value="F:FMN binding"/>
    <property type="evidence" value="ECO:0007669"/>
    <property type="project" value="TreeGrafter"/>
</dbReference>
<dbReference type="Proteomes" id="UP000029257">
    <property type="component" value="Unassembled WGS sequence"/>
</dbReference>
<dbReference type="EMBL" id="JQHP01000006">
    <property type="protein sequence ID" value="KFX05673.1"/>
    <property type="molecule type" value="Genomic_DNA"/>
</dbReference>
<dbReference type="AlphaFoldDB" id="A0AAW3EFQ5"/>
<dbReference type="RefSeq" id="WP_005972445.1">
    <property type="nucleotide sequence ID" value="NZ_JQHP01000006.1"/>
</dbReference>
<evidence type="ECO:0000313" key="3">
    <source>
        <dbReference type="EMBL" id="KFX05673.1"/>
    </source>
</evidence>
<dbReference type="EMBL" id="JQOH01000001">
    <property type="protein sequence ID" value="KGA30527.1"/>
    <property type="molecule type" value="Genomic_DNA"/>
</dbReference>
<protein>
    <submittedName>
        <fullName evidence="3">Flavodoxin</fullName>
    </submittedName>
</protein>
<gene>
    <name evidence="3" type="ORF">JV38_13400</name>
    <name evidence="4" type="ORF">KU73_01025</name>
</gene>
<organism evidence="3 5">
    <name type="scientific">Pectobacterium wasabiae</name>
    <dbReference type="NCBI Taxonomy" id="55208"/>
    <lineage>
        <taxon>Bacteria</taxon>
        <taxon>Pseudomonadati</taxon>
        <taxon>Pseudomonadota</taxon>
        <taxon>Gammaproteobacteria</taxon>
        <taxon>Enterobacterales</taxon>
        <taxon>Pectobacteriaceae</taxon>
        <taxon>Pectobacterium</taxon>
    </lineage>
</organism>
<dbReference type="Gene3D" id="3.40.50.360">
    <property type="match status" value="1"/>
</dbReference>
<accession>A0AAW3EFQ5</accession>
<dbReference type="InterPro" id="IPR029039">
    <property type="entry name" value="Flavoprotein-like_sf"/>
</dbReference>
<dbReference type="Proteomes" id="UP000029436">
    <property type="component" value="Unassembled WGS sequence"/>
</dbReference>
<comment type="caution">
    <text evidence="3">The sequence shown here is derived from an EMBL/GenBank/DDBJ whole genome shotgun (WGS) entry which is preliminary data.</text>
</comment>
<feature type="domain" description="Flavodoxin-like fold" evidence="2">
    <location>
        <begin position="3"/>
        <end position="161"/>
    </location>
</feature>
<proteinExistence type="predicted"/>
<dbReference type="PANTHER" id="PTHR47307:SF1">
    <property type="entry name" value="GLUTATHIONE-REGULATED POTASSIUM-EFFLUX SYSTEM ANCILLARY PROTEIN KEFG"/>
    <property type="match status" value="1"/>
</dbReference>
<reference evidence="5 6" key="1">
    <citation type="submission" date="2014-08" db="EMBL/GenBank/DDBJ databases">
        <title>Genome sequences of NCPPB Pectobacterium isolates.</title>
        <authorList>
            <person name="Glover R.H."/>
            <person name="Sapp M."/>
            <person name="Elphinstone J."/>
        </authorList>
    </citation>
    <scope>NUCLEOTIDE SEQUENCE [LARGE SCALE GENOMIC DNA]</scope>
    <source>
        <strain evidence="3 5">NCPPB 3701</strain>
        <strain evidence="4 6">NCPPB3702</strain>
    </source>
</reference>
<keyword evidence="6" id="KW-1185">Reference proteome</keyword>
<evidence type="ECO:0000313" key="6">
    <source>
        <dbReference type="Proteomes" id="UP000029436"/>
    </source>
</evidence>
<sequence length="187" mass="21915">MALIILAHPDIDNSIANRTIVTELQQGLIDLEIRNIFQLNPDYKINVKEEQAALLRHELIILQYPMYWYNMPAILKTWFDLVFTYQFAYGSKGDKLKDKTLLPSLTVGQPEYNFARRNSDPLMENLLMPIKMSAEYAQMHYIDPVVLYDTSTVSGHTESDIRYKAEIHSQRLRGIINSSREYWDKRK</sequence>
<dbReference type="PANTHER" id="PTHR47307">
    <property type="entry name" value="GLUTATHIONE-REGULATED POTASSIUM-EFFLUX SYSTEM ANCILLARY PROTEIN KEFG"/>
    <property type="match status" value="1"/>
</dbReference>
<evidence type="ECO:0000313" key="4">
    <source>
        <dbReference type="EMBL" id="KGA30527.1"/>
    </source>
</evidence>
<name>A0AAW3EFQ5_9GAMM</name>
<dbReference type="InterPro" id="IPR003680">
    <property type="entry name" value="Flavodoxin_fold"/>
</dbReference>
<evidence type="ECO:0000259" key="2">
    <source>
        <dbReference type="Pfam" id="PF02525"/>
    </source>
</evidence>
<evidence type="ECO:0000256" key="1">
    <source>
        <dbReference type="ARBA" id="ARBA00023002"/>
    </source>
</evidence>
<evidence type="ECO:0000313" key="5">
    <source>
        <dbReference type="Proteomes" id="UP000029257"/>
    </source>
</evidence>
<dbReference type="GO" id="GO:0009055">
    <property type="term" value="F:electron transfer activity"/>
    <property type="evidence" value="ECO:0007669"/>
    <property type="project" value="TreeGrafter"/>
</dbReference>